<organism evidence="3 4">
    <name type="scientific">Streptomyces atriruber</name>
    <dbReference type="NCBI Taxonomy" id="545121"/>
    <lineage>
        <taxon>Bacteria</taxon>
        <taxon>Bacillati</taxon>
        <taxon>Actinomycetota</taxon>
        <taxon>Actinomycetes</taxon>
        <taxon>Kitasatosporales</taxon>
        <taxon>Streptomycetaceae</taxon>
        <taxon>Streptomyces</taxon>
    </lineage>
</organism>
<comment type="caution">
    <text evidence="3">The sequence shown here is derived from an EMBL/GenBank/DDBJ whole genome shotgun (WGS) entry which is preliminary data.</text>
</comment>
<feature type="transmembrane region" description="Helical" evidence="2">
    <location>
        <begin position="31"/>
        <end position="54"/>
    </location>
</feature>
<feature type="compositionally biased region" description="Low complexity" evidence="1">
    <location>
        <begin position="1"/>
        <end position="20"/>
    </location>
</feature>
<name>A0ABV3BV72_9ACTN</name>
<feature type="region of interest" description="Disordered" evidence="1">
    <location>
        <begin position="1"/>
        <end position="24"/>
    </location>
</feature>
<dbReference type="RefSeq" id="WP_359354102.1">
    <property type="nucleotide sequence ID" value="NZ_JBEYXV010000016.1"/>
</dbReference>
<gene>
    <name evidence="3" type="ORF">ABZ921_28650</name>
</gene>
<evidence type="ECO:0008006" key="5">
    <source>
        <dbReference type="Google" id="ProtNLM"/>
    </source>
</evidence>
<sequence length="193" mass="20045">MSHYQAAPAPVAPHGAGAPPTRRAAKRPGTLAALFWTSVVSAVTAAIGAVLVFAGGEDMAEENINDVIAEHPDVVGLPSGTTAADIKALSGPMWDELISDRAGTLSARAGFAVFTAVCVLVFALVARKGAAVWSRVLLTISAVVALFPHVLILGDYEPDSVVALSFAALLTAVAVVVLCWLPPVNRWARERRA</sequence>
<feature type="transmembrane region" description="Helical" evidence="2">
    <location>
        <begin position="105"/>
        <end position="125"/>
    </location>
</feature>
<proteinExistence type="predicted"/>
<accession>A0ABV3BV72</accession>
<keyword evidence="2" id="KW-0812">Transmembrane</keyword>
<protein>
    <recommendedName>
        <fullName evidence="5">Integral membrane protein</fullName>
    </recommendedName>
</protein>
<dbReference type="Proteomes" id="UP001551176">
    <property type="component" value="Unassembled WGS sequence"/>
</dbReference>
<keyword evidence="2" id="KW-0472">Membrane</keyword>
<feature type="transmembrane region" description="Helical" evidence="2">
    <location>
        <begin position="160"/>
        <end position="181"/>
    </location>
</feature>
<keyword evidence="2" id="KW-1133">Transmembrane helix</keyword>
<evidence type="ECO:0000313" key="3">
    <source>
        <dbReference type="EMBL" id="MEU6824620.1"/>
    </source>
</evidence>
<reference evidence="3 4" key="1">
    <citation type="submission" date="2024-06" db="EMBL/GenBank/DDBJ databases">
        <title>The Natural Products Discovery Center: Release of the First 8490 Sequenced Strains for Exploring Actinobacteria Biosynthetic Diversity.</title>
        <authorList>
            <person name="Kalkreuter E."/>
            <person name="Kautsar S.A."/>
            <person name="Yang D."/>
            <person name="Bader C.D."/>
            <person name="Teijaro C.N."/>
            <person name="Fluegel L."/>
            <person name="Davis C.M."/>
            <person name="Simpson J.R."/>
            <person name="Lauterbach L."/>
            <person name="Steele A.D."/>
            <person name="Gui C."/>
            <person name="Meng S."/>
            <person name="Li G."/>
            <person name="Viehrig K."/>
            <person name="Ye F."/>
            <person name="Su P."/>
            <person name="Kiefer A.F."/>
            <person name="Nichols A."/>
            <person name="Cepeda A.J."/>
            <person name="Yan W."/>
            <person name="Fan B."/>
            <person name="Jiang Y."/>
            <person name="Adhikari A."/>
            <person name="Zheng C.-J."/>
            <person name="Schuster L."/>
            <person name="Cowan T.M."/>
            <person name="Smanski M.J."/>
            <person name="Chevrette M.G."/>
            <person name="De Carvalho L.P.S."/>
            <person name="Shen B."/>
        </authorList>
    </citation>
    <scope>NUCLEOTIDE SEQUENCE [LARGE SCALE GENOMIC DNA]</scope>
    <source>
        <strain evidence="3 4">NPDC046838</strain>
    </source>
</reference>
<keyword evidence="4" id="KW-1185">Reference proteome</keyword>
<evidence type="ECO:0000256" key="2">
    <source>
        <dbReference type="SAM" id="Phobius"/>
    </source>
</evidence>
<evidence type="ECO:0000256" key="1">
    <source>
        <dbReference type="SAM" id="MobiDB-lite"/>
    </source>
</evidence>
<dbReference type="EMBL" id="JBEYXV010000016">
    <property type="protein sequence ID" value="MEU6824620.1"/>
    <property type="molecule type" value="Genomic_DNA"/>
</dbReference>
<feature type="transmembrane region" description="Helical" evidence="2">
    <location>
        <begin position="132"/>
        <end position="154"/>
    </location>
</feature>
<evidence type="ECO:0000313" key="4">
    <source>
        <dbReference type="Proteomes" id="UP001551176"/>
    </source>
</evidence>